<comment type="caution">
    <text evidence="2">The sequence shown here is derived from an EMBL/GenBank/DDBJ whole genome shotgun (WGS) entry which is preliminary data.</text>
</comment>
<dbReference type="InterPro" id="IPR006898">
    <property type="entry name" value="HNF1a_C"/>
</dbReference>
<evidence type="ECO:0000313" key="2">
    <source>
        <dbReference type="EMBL" id="OWK15144.1"/>
    </source>
</evidence>
<dbReference type="GO" id="GO:0005634">
    <property type="term" value="C:nucleus"/>
    <property type="evidence" value="ECO:0007669"/>
    <property type="project" value="InterPro"/>
</dbReference>
<dbReference type="Proteomes" id="UP000242450">
    <property type="component" value="Chromosome 5"/>
</dbReference>
<evidence type="ECO:0000259" key="1">
    <source>
        <dbReference type="Pfam" id="PF04813"/>
    </source>
</evidence>
<organism evidence="2 3">
    <name type="scientific">Cervus elaphus hippelaphus</name>
    <name type="common">European red deer</name>
    <dbReference type="NCBI Taxonomy" id="46360"/>
    <lineage>
        <taxon>Eukaryota</taxon>
        <taxon>Metazoa</taxon>
        <taxon>Chordata</taxon>
        <taxon>Craniata</taxon>
        <taxon>Vertebrata</taxon>
        <taxon>Euteleostomi</taxon>
        <taxon>Mammalia</taxon>
        <taxon>Eutheria</taxon>
        <taxon>Laurasiatheria</taxon>
        <taxon>Artiodactyla</taxon>
        <taxon>Ruminantia</taxon>
        <taxon>Pecora</taxon>
        <taxon>Cervidae</taxon>
        <taxon>Cervinae</taxon>
        <taxon>Cervus</taxon>
    </lineage>
</organism>
<keyword evidence="3" id="KW-1185">Reference proteome</keyword>
<protein>
    <submittedName>
        <fullName evidence="2">HNF1A</fullName>
    </submittedName>
</protein>
<dbReference type="EMBL" id="MKHE01000005">
    <property type="protein sequence ID" value="OWK15144.1"/>
    <property type="molecule type" value="Genomic_DNA"/>
</dbReference>
<dbReference type="GO" id="GO:0045893">
    <property type="term" value="P:positive regulation of DNA-templated transcription"/>
    <property type="evidence" value="ECO:0007669"/>
    <property type="project" value="InterPro"/>
</dbReference>
<reference evidence="2 3" key="1">
    <citation type="journal article" date="2018" name="Mol. Genet. Genomics">
        <title>The red deer Cervus elaphus genome CerEla1.0: sequencing, annotating, genes, and chromosomes.</title>
        <authorList>
            <person name="Bana N.A."/>
            <person name="Nyiri A."/>
            <person name="Nagy J."/>
            <person name="Frank K."/>
            <person name="Nagy T."/>
            <person name="Steger V."/>
            <person name="Schiller M."/>
            <person name="Lakatos P."/>
            <person name="Sugar L."/>
            <person name="Horn P."/>
            <person name="Barta E."/>
            <person name="Orosz L."/>
        </authorList>
    </citation>
    <scope>NUCLEOTIDE SEQUENCE [LARGE SCALE GENOMIC DNA]</scope>
    <source>
        <strain evidence="2">Hungarian</strain>
    </source>
</reference>
<dbReference type="Pfam" id="PF04813">
    <property type="entry name" value="HNF-1A_C"/>
    <property type="match status" value="1"/>
</dbReference>
<gene>
    <name evidence="2" type="ORF">Celaphus_00000226</name>
</gene>
<feature type="domain" description="Hepatocyte nuclear factor 1 alpha isoform C-terminal" evidence="1">
    <location>
        <begin position="32"/>
        <end position="75"/>
    </location>
</feature>
<accession>A0A212DAJ3</accession>
<sequence length="76" mass="8185">MLGYTVEGVLEVGDKMRPPHLGADPSLRDRYRAPLSSSSLVLYQSSDSTNGHGHLLPSNHGVIETFISTQMASSSQ</sequence>
<evidence type="ECO:0000313" key="3">
    <source>
        <dbReference type="Proteomes" id="UP000242450"/>
    </source>
</evidence>
<proteinExistence type="predicted"/>
<dbReference type="AlphaFoldDB" id="A0A212DAJ3"/>
<name>A0A212DAJ3_CEREH</name>